<evidence type="ECO:0000313" key="2">
    <source>
        <dbReference type="Proteomes" id="UP000756132"/>
    </source>
</evidence>
<dbReference type="AlphaFoldDB" id="A0A9Q8L9U3"/>
<evidence type="ECO:0000313" key="1">
    <source>
        <dbReference type="EMBL" id="UJO13492.1"/>
    </source>
</evidence>
<name>A0A9Q8L9U3_PASFU</name>
<reference evidence="1" key="1">
    <citation type="submission" date="2021-12" db="EMBL/GenBank/DDBJ databases">
        <authorList>
            <person name="Zaccaron A."/>
            <person name="Stergiopoulos I."/>
        </authorList>
    </citation>
    <scope>NUCLEOTIDE SEQUENCE</scope>
    <source>
        <strain evidence="1">Race5_Kim</strain>
    </source>
</reference>
<dbReference type="RefSeq" id="XP_047757858.1">
    <property type="nucleotide sequence ID" value="XM_047901580.1"/>
</dbReference>
<accession>A0A9Q8L9U3</accession>
<dbReference type="EMBL" id="CP090164">
    <property type="protein sequence ID" value="UJO13492.1"/>
    <property type="molecule type" value="Genomic_DNA"/>
</dbReference>
<organism evidence="1 2">
    <name type="scientific">Passalora fulva</name>
    <name type="common">Tomato leaf mold</name>
    <name type="synonym">Cladosporium fulvum</name>
    <dbReference type="NCBI Taxonomy" id="5499"/>
    <lineage>
        <taxon>Eukaryota</taxon>
        <taxon>Fungi</taxon>
        <taxon>Dikarya</taxon>
        <taxon>Ascomycota</taxon>
        <taxon>Pezizomycotina</taxon>
        <taxon>Dothideomycetes</taxon>
        <taxon>Dothideomycetidae</taxon>
        <taxon>Mycosphaerellales</taxon>
        <taxon>Mycosphaerellaceae</taxon>
        <taxon>Fulvia</taxon>
    </lineage>
</organism>
<gene>
    <name evidence="1" type="ORF">CLAFUR5_02432</name>
</gene>
<protein>
    <submittedName>
        <fullName evidence="1">Uncharacterized protein</fullName>
    </submittedName>
</protein>
<sequence>MPAFLPSALLQALRDDFKLMFDAQNSPVQEQVAQVSTNISAQRATSGASSTGHLRRTVDEHDIMPTSDAHEVGHLDQGDWTSTYLDENYAENSQLLHTSEDTDNINGIHPHLRDFTTESRGICGERIQVNGGLDTYPTDQTTRKRARE</sequence>
<dbReference type="GeneID" id="71982310"/>
<proteinExistence type="predicted"/>
<reference evidence="1" key="2">
    <citation type="journal article" date="2022" name="Microb. Genom.">
        <title>A chromosome-scale genome assembly of the tomato pathogen Cladosporium fulvum reveals a compartmentalized genome architecture and the presence of a dispensable chromosome.</title>
        <authorList>
            <person name="Zaccaron A.Z."/>
            <person name="Chen L.H."/>
            <person name="Samaras A."/>
            <person name="Stergiopoulos I."/>
        </authorList>
    </citation>
    <scope>NUCLEOTIDE SEQUENCE</scope>
    <source>
        <strain evidence="1">Race5_Kim</strain>
    </source>
</reference>
<dbReference type="Proteomes" id="UP000756132">
    <property type="component" value="Chromosome 2"/>
</dbReference>
<keyword evidence="2" id="KW-1185">Reference proteome</keyword>
<dbReference type="KEGG" id="ffu:CLAFUR5_02432"/>